<gene>
    <name evidence="10" type="primary">WBGene00099172</name>
</gene>
<reference evidence="10" key="2">
    <citation type="submission" date="2022-06" db="UniProtKB">
        <authorList>
            <consortium name="EnsemblMetazoa"/>
        </authorList>
    </citation>
    <scope>IDENTIFICATION</scope>
    <source>
        <strain evidence="10">PS312</strain>
    </source>
</reference>
<evidence type="ECO:0000313" key="11">
    <source>
        <dbReference type="Proteomes" id="UP000005239"/>
    </source>
</evidence>
<evidence type="ECO:0000256" key="6">
    <source>
        <dbReference type="ARBA" id="ARBA00023136"/>
    </source>
</evidence>
<dbReference type="PANTHER" id="PTHR15415">
    <property type="entry name" value="MITOFILIN"/>
    <property type="match status" value="1"/>
</dbReference>
<keyword evidence="3 7" id="KW-0999">Mitochondrion inner membrane</keyword>
<dbReference type="GO" id="GO:0061617">
    <property type="term" value="C:MICOS complex"/>
    <property type="evidence" value="ECO:0000318"/>
    <property type="project" value="GO_Central"/>
</dbReference>
<name>A0A8R1U8J0_PRIPA</name>
<keyword evidence="2 7" id="KW-0812">Transmembrane</keyword>
<proteinExistence type="inferred from homology"/>
<comment type="subunit">
    <text evidence="7">Component of the mitochondrial contact site and cristae organizing system (MICOS) complex.</text>
</comment>
<organism evidence="10 11">
    <name type="scientific">Pristionchus pacificus</name>
    <name type="common">Parasitic nematode worm</name>
    <dbReference type="NCBI Taxonomy" id="54126"/>
    <lineage>
        <taxon>Eukaryota</taxon>
        <taxon>Metazoa</taxon>
        <taxon>Ecdysozoa</taxon>
        <taxon>Nematoda</taxon>
        <taxon>Chromadorea</taxon>
        <taxon>Rhabditida</taxon>
        <taxon>Rhabditina</taxon>
        <taxon>Diplogasteromorpha</taxon>
        <taxon>Diplogasteroidea</taxon>
        <taxon>Neodiplogasteridae</taxon>
        <taxon>Pristionchus</taxon>
    </lineage>
</organism>
<feature type="compositionally biased region" description="Polar residues" evidence="9">
    <location>
        <begin position="71"/>
        <end position="80"/>
    </location>
</feature>
<keyword evidence="11" id="KW-1185">Reference proteome</keyword>
<evidence type="ECO:0000256" key="5">
    <source>
        <dbReference type="ARBA" id="ARBA00023128"/>
    </source>
</evidence>
<dbReference type="Pfam" id="PF09731">
    <property type="entry name" value="Mitofilin"/>
    <property type="match status" value="1"/>
</dbReference>
<evidence type="ECO:0000313" key="10">
    <source>
        <dbReference type="EnsemblMetazoa" id="PPA09618.1"/>
    </source>
</evidence>
<feature type="compositionally biased region" description="Basic and acidic residues" evidence="9">
    <location>
        <begin position="81"/>
        <end position="97"/>
    </location>
</feature>
<accession>A0A8R1U8J0</accession>
<feature type="coiled-coil region" evidence="8">
    <location>
        <begin position="294"/>
        <end position="332"/>
    </location>
</feature>
<evidence type="ECO:0000256" key="4">
    <source>
        <dbReference type="ARBA" id="ARBA00022989"/>
    </source>
</evidence>
<protein>
    <recommendedName>
        <fullName evidence="7">MICOS complex subunit MIC60</fullName>
    </recommendedName>
    <alternativeName>
        <fullName evidence="7">Mitofilin</fullName>
    </alternativeName>
</protein>
<keyword evidence="6" id="KW-0472">Membrane</keyword>
<feature type="compositionally biased region" description="Polar residues" evidence="9">
    <location>
        <begin position="150"/>
        <end position="162"/>
    </location>
</feature>
<evidence type="ECO:0000256" key="8">
    <source>
        <dbReference type="SAM" id="Coils"/>
    </source>
</evidence>
<dbReference type="GO" id="GO:0000302">
    <property type="term" value="P:response to reactive oxygen species"/>
    <property type="evidence" value="ECO:0007669"/>
    <property type="project" value="EnsemblMetazoa"/>
</dbReference>
<dbReference type="EnsemblMetazoa" id="PPA09618.1">
    <property type="protein sequence ID" value="PPA09618.1"/>
    <property type="gene ID" value="WBGene00099172"/>
</dbReference>
<evidence type="ECO:0000256" key="7">
    <source>
        <dbReference type="RuleBase" id="RU363000"/>
    </source>
</evidence>
<evidence type="ECO:0000256" key="3">
    <source>
        <dbReference type="ARBA" id="ARBA00022792"/>
    </source>
</evidence>
<dbReference type="Proteomes" id="UP000005239">
    <property type="component" value="Unassembled WGS sequence"/>
</dbReference>
<evidence type="ECO:0000256" key="2">
    <source>
        <dbReference type="ARBA" id="ARBA00022692"/>
    </source>
</evidence>
<feature type="region of interest" description="Disordered" evidence="9">
    <location>
        <begin position="71"/>
        <end position="118"/>
    </location>
</feature>
<keyword evidence="8" id="KW-0175">Coiled coil</keyword>
<comment type="subcellular location">
    <subcellularLocation>
        <location evidence="7">Mitochondrion inner membrane</location>
        <topology evidence="7">Single-pass membrane protein</topology>
    </subcellularLocation>
</comment>
<evidence type="ECO:0000256" key="1">
    <source>
        <dbReference type="ARBA" id="ARBA00010877"/>
    </source>
</evidence>
<evidence type="ECO:0000256" key="9">
    <source>
        <dbReference type="SAM" id="MobiDB-lite"/>
    </source>
</evidence>
<dbReference type="InterPro" id="IPR019133">
    <property type="entry name" value="MIC60"/>
</dbReference>
<comment type="function">
    <text evidence="7">Component of the MICOS complex, a large protein complex of the mitochondrial inner membrane that plays crucial roles in the maintenance of crista junctions, inner membrane architecture, and formation of contact sites to the outer membrane.</text>
</comment>
<dbReference type="GO" id="GO:0045259">
    <property type="term" value="C:proton-transporting ATP synthase complex"/>
    <property type="evidence" value="ECO:0007669"/>
    <property type="project" value="EnsemblMetazoa"/>
</dbReference>
<sequence length="791" mass="88524">MNGKGIWMRLELTITDYGCNLAMDAPVERSSCSITPSLLMESGRGREGDWLERLLRRLDYGFNLQSVNTLVSQRSSQTQPGEEKKRRGARRGEKETTGEDNESTTAHVMTRERGAETVTVPRVSLAKQWKRLSVFHHSRATPETMLRAATRSTVRQSGARLQSSTPTPTPRPTKKSGGGGKKLLATTATIAAAGGGVIGYAYVDPEFRHKVESTIPQSKQVFDSILGQSSLEKTKKSIEDTKNRVIDAIPKRKQTDVIPPLPLEKLPPIEKKAPVHVDPVDVKPPVITEKKLSEEQAKKINAQLEERLMAALAAAERKVQSLTEAKMNTIQAIRKHADTLKQTVDAGQKGDWASVNAALAETEIQAKKDAGAEMDGKNYIDTLKKVINDGKANINSRSNPLLINAMETANKLSHQVDELNVLVNRARQEAQVFTQYKDLIDRSRQQFAQELKSIVPNVDVNAKDKNLNEDELNALIAHAHLRVDQLRRQLAEQQIREEEHIGKAIESQKRADEEASAERLALELKRLRDTTAVEVEKEVGRNRSTWEVETEEKLTRASAAHSEHLEKVVRTQRQLFEIEHNQKVEEAVRNERDLHSRHVGAALSRLEGIESALGSRVALDAENRRSKQFWIACHNLIQSIVHGEKAGKDMENRRAPLGQQLEILKQVNGEDSFVDSVISVIPEQAKKTGTIGKYAWSYVRSLFLVDLPRRFSYDDKIDPVSIDNLEVLARAKYFIERDDLESAAKILNLLTGEASILAVDWVKDTRAHLETKFIAEILVAHAAVQSIRSTY</sequence>
<keyword evidence="4" id="KW-1133">Transmembrane helix</keyword>
<dbReference type="GO" id="GO:0042407">
    <property type="term" value="P:cristae formation"/>
    <property type="evidence" value="ECO:0000318"/>
    <property type="project" value="GO_Central"/>
</dbReference>
<dbReference type="PANTHER" id="PTHR15415:SF7">
    <property type="entry name" value="MICOS COMPLEX SUBUNIT MIC60"/>
    <property type="match status" value="1"/>
</dbReference>
<keyword evidence="5 7" id="KW-0496">Mitochondrion</keyword>
<dbReference type="AlphaFoldDB" id="A0A8R1U8J0"/>
<comment type="similarity">
    <text evidence="1 7">Belongs to the MICOS complex subunit Mic60 family.</text>
</comment>
<feature type="region of interest" description="Disordered" evidence="9">
    <location>
        <begin position="149"/>
        <end position="181"/>
    </location>
</feature>
<reference evidence="11" key="1">
    <citation type="journal article" date="2008" name="Nat. Genet.">
        <title>The Pristionchus pacificus genome provides a unique perspective on nematode lifestyle and parasitism.</title>
        <authorList>
            <person name="Dieterich C."/>
            <person name="Clifton S.W."/>
            <person name="Schuster L.N."/>
            <person name="Chinwalla A."/>
            <person name="Delehaunty K."/>
            <person name="Dinkelacker I."/>
            <person name="Fulton L."/>
            <person name="Fulton R."/>
            <person name="Godfrey J."/>
            <person name="Minx P."/>
            <person name="Mitreva M."/>
            <person name="Roeseler W."/>
            <person name="Tian H."/>
            <person name="Witte H."/>
            <person name="Yang S.P."/>
            <person name="Wilson R.K."/>
            <person name="Sommer R.J."/>
        </authorList>
    </citation>
    <scope>NUCLEOTIDE SEQUENCE [LARGE SCALE GENOMIC DNA]</scope>
    <source>
        <strain evidence="11">PS312</strain>
    </source>
</reference>
<feature type="coiled-coil region" evidence="8">
    <location>
        <begin position="476"/>
        <end position="530"/>
    </location>
</feature>